<dbReference type="PANTHER" id="PTHR31509">
    <property type="entry name" value="BPS1-LIKE PROTEIN"/>
    <property type="match status" value="1"/>
</dbReference>
<evidence type="ECO:0008006" key="4">
    <source>
        <dbReference type="Google" id="ProtNLM"/>
    </source>
</evidence>
<protein>
    <recommendedName>
        <fullName evidence="4">Protein BPS1, chloroplastic</fullName>
    </recommendedName>
</protein>
<reference evidence="2 3" key="1">
    <citation type="journal article" date="2018" name="PLoS Genet.">
        <title>Population sequencing reveals clonal diversity and ancestral inbreeding in the grapevine cultivar Chardonnay.</title>
        <authorList>
            <person name="Roach M.J."/>
            <person name="Johnson D.L."/>
            <person name="Bohlmann J."/>
            <person name="van Vuuren H.J."/>
            <person name="Jones S.J."/>
            <person name="Pretorius I.S."/>
            <person name="Schmidt S.A."/>
            <person name="Borneman A.R."/>
        </authorList>
    </citation>
    <scope>NUCLEOTIDE SEQUENCE [LARGE SCALE GENOMIC DNA]</scope>
    <source>
        <strain evidence="3">cv. Chardonnay</strain>
        <strain evidence="2">I10V1</strain>
        <tissue evidence="2">Leaf</tissue>
    </source>
</reference>
<gene>
    <name evidence="2" type="ORF">CK203_023403</name>
    <name evidence="1" type="ORF">CK203_087017</name>
</gene>
<dbReference type="OrthoDB" id="691840at2759"/>
<dbReference type="Gramene" id="Vitis12g01628.t01">
    <property type="protein sequence ID" value="Vitis12g01628.t01.CDS"/>
    <property type="gene ID" value="Vitis12g01628"/>
</dbReference>
<dbReference type="EMBL" id="QGNW01000060">
    <property type="protein sequence ID" value="RVX04544.1"/>
    <property type="molecule type" value="Genomic_DNA"/>
</dbReference>
<name>A0A438J6F9_VITVI</name>
<evidence type="ECO:0000313" key="3">
    <source>
        <dbReference type="Proteomes" id="UP000288805"/>
    </source>
</evidence>
<dbReference type="Proteomes" id="UP000288805">
    <property type="component" value="Unassembled WGS sequence"/>
</dbReference>
<organism evidence="2 3">
    <name type="scientific">Vitis vinifera</name>
    <name type="common">Grape</name>
    <dbReference type="NCBI Taxonomy" id="29760"/>
    <lineage>
        <taxon>Eukaryota</taxon>
        <taxon>Viridiplantae</taxon>
        <taxon>Streptophyta</taxon>
        <taxon>Embryophyta</taxon>
        <taxon>Tracheophyta</taxon>
        <taxon>Spermatophyta</taxon>
        <taxon>Magnoliopsida</taxon>
        <taxon>eudicotyledons</taxon>
        <taxon>Gunneridae</taxon>
        <taxon>Pentapetalae</taxon>
        <taxon>rosids</taxon>
        <taxon>Vitales</taxon>
        <taxon>Vitaceae</taxon>
        <taxon>Viteae</taxon>
        <taxon>Vitis</taxon>
    </lineage>
</organism>
<proteinExistence type="predicted"/>
<evidence type="ECO:0000313" key="2">
    <source>
        <dbReference type="EMBL" id="RVX04544.1"/>
    </source>
</evidence>
<evidence type="ECO:0000313" key="1">
    <source>
        <dbReference type="EMBL" id="RVW24178.1"/>
    </source>
</evidence>
<accession>A0A438J6F9</accession>
<comment type="caution">
    <text evidence="2">The sequence shown here is derived from an EMBL/GenBank/DDBJ whole genome shotgun (WGS) entry which is preliminary data.</text>
</comment>
<sequence>MMGNPSSTTTSVNGFYTILTRGLDDLDRSFASHNFMSIQFLQRVLSSLRSFHSHLNILVQKLHLPVGEKWLDEYMDESSRLWEACHVLKSGISAMENYYSAGTNIVSSLDGYYSLNPQISRQVIRAIIGCRREIVGLEEENKNLMETRIQALSLRFDENISVESKFINGFNGFRGVLHAMRNVSSLLLMILLGGLVYCWPKSSFCQGGHDGQAVFGSSFMVSTSRLQQRVAAELNRIDGQPGILLYEFRKAKAATEELKVQLERALEYEGGGGEIQDKVESLKSWFGVLRCGTESIVGQLDDFFDEIVEGRKKLLDMCTHSCMRKL</sequence>
<dbReference type="SMR" id="A0A438J6F9"/>
<dbReference type="EMBL" id="QGNW01002178">
    <property type="protein sequence ID" value="RVW24178.1"/>
    <property type="molecule type" value="Genomic_DNA"/>
</dbReference>
<dbReference type="AlphaFoldDB" id="A0A438J6F9"/>